<dbReference type="InterPro" id="IPR029046">
    <property type="entry name" value="LolA/LolB/LppX"/>
</dbReference>
<feature type="signal peptide" evidence="2">
    <location>
        <begin position="1"/>
        <end position="19"/>
    </location>
</feature>
<keyword evidence="1 2" id="KW-0732">Signal</keyword>
<dbReference type="AlphaFoldDB" id="A0A1H3VR27"/>
<evidence type="ECO:0000256" key="1">
    <source>
        <dbReference type="ARBA" id="ARBA00022729"/>
    </source>
</evidence>
<dbReference type="RefSeq" id="WP_092344065.1">
    <property type="nucleotide sequence ID" value="NZ_FNQN01000001.1"/>
</dbReference>
<dbReference type="EMBL" id="FNQN01000001">
    <property type="protein sequence ID" value="SDZ76568.1"/>
    <property type="molecule type" value="Genomic_DNA"/>
</dbReference>
<dbReference type="PROSITE" id="PS51257">
    <property type="entry name" value="PROKAR_LIPOPROTEIN"/>
    <property type="match status" value="1"/>
</dbReference>
<protein>
    <recommendedName>
        <fullName evidence="5">Outer-membrane lipoprotein LolB</fullName>
    </recommendedName>
</protein>
<evidence type="ECO:0000256" key="2">
    <source>
        <dbReference type="SAM" id="SignalP"/>
    </source>
</evidence>
<reference evidence="3 4" key="1">
    <citation type="submission" date="2016-10" db="EMBL/GenBank/DDBJ databases">
        <authorList>
            <person name="de Groot N.N."/>
        </authorList>
    </citation>
    <scope>NUCLEOTIDE SEQUENCE [LARGE SCALE GENOMIC DNA]</scope>
    <source>
        <strain evidence="3 4">DSM 7343</strain>
    </source>
</reference>
<dbReference type="Gene3D" id="2.50.20.10">
    <property type="entry name" value="Lipoprotein localisation LolA/LolB/LppX"/>
    <property type="match status" value="1"/>
</dbReference>
<name>A0A1H3VR27_9BACT</name>
<dbReference type="Proteomes" id="UP000199409">
    <property type="component" value="Unassembled WGS sequence"/>
</dbReference>
<dbReference type="STRING" id="37625.SAMN05660420_00195"/>
<evidence type="ECO:0008006" key="5">
    <source>
        <dbReference type="Google" id="ProtNLM"/>
    </source>
</evidence>
<keyword evidence="4" id="KW-1185">Reference proteome</keyword>
<dbReference type="OrthoDB" id="5405448at2"/>
<proteinExistence type="predicted"/>
<evidence type="ECO:0000313" key="3">
    <source>
        <dbReference type="EMBL" id="SDZ76568.1"/>
    </source>
</evidence>
<gene>
    <name evidence="3" type="ORF">SAMN05660420_00195</name>
</gene>
<organism evidence="3 4">
    <name type="scientific">Desulfuromusa kysingii</name>
    <dbReference type="NCBI Taxonomy" id="37625"/>
    <lineage>
        <taxon>Bacteria</taxon>
        <taxon>Pseudomonadati</taxon>
        <taxon>Thermodesulfobacteriota</taxon>
        <taxon>Desulfuromonadia</taxon>
        <taxon>Desulfuromonadales</taxon>
        <taxon>Geopsychrobacteraceae</taxon>
        <taxon>Desulfuromusa</taxon>
    </lineage>
</organism>
<feature type="chain" id="PRO_5011667936" description="Outer-membrane lipoprotein LolB" evidence="2">
    <location>
        <begin position="20"/>
        <end position="221"/>
    </location>
</feature>
<evidence type="ECO:0000313" key="4">
    <source>
        <dbReference type="Proteomes" id="UP000199409"/>
    </source>
</evidence>
<dbReference type="SUPFAM" id="SSF89392">
    <property type="entry name" value="Prokaryotic lipoproteins and lipoprotein localization factors"/>
    <property type="match status" value="1"/>
</dbReference>
<accession>A0A1H3VR27</accession>
<sequence length="221" mass="25446">MLRIISVLLLLGLVSCVSATPPQQFPDNCRAEASVAQLLAENWLDQTGIWRLRQVTLLEVGHKKIPLEGFLRLDLAKGEARLVAMNEMGLVLFDLLVTEDDQQLQRAIPQLRQVKGLSLGIAQSLRWIFLQPRPQTDDQLTTRDNIQQLRRELPGGSLAFNYDCRRDLRNIRFLADGGDWRVAYDQYRQFGSSRLPELIIMNDFQHGVKLSLWIREVKQER</sequence>